<name>A0A853BNE8_9ACTN</name>
<evidence type="ECO:0000259" key="3">
    <source>
        <dbReference type="Pfam" id="PF22181"/>
    </source>
</evidence>
<dbReference type="Pfam" id="PF22181">
    <property type="entry name" value="TarS_linker"/>
    <property type="match status" value="1"/>
</dbReference>
<gene>
    <name evidence="4" type="ORF">HNR12_002318</name>
</gene>
<dbReference type="RefSeq" id="WP_179767468.1">
    <property type="nucleotide sequence ID" value="NZ_JACCFO010000001.1"/>
</dbReference>
<dbReference type="CDD" id="cd00761">
    <property type="entry name" value="Glyco_tranf_GTA_type"/>
    <property type="match status" value="1"/>
</dbReference>
<sequence>MDIAVSVVVPAYNTAAGIVRGIDSLRAQSLPRDRFEVIYVDDGSTDGTGDLLDSELAGEPNFTVVHIANSGWPGRPRNVGVDHARGEYVFFMDDDDRFAPEALERMLRAAERDSADIVIGRVAGFGRTAPREVFQQPMSNGSLRTHPILLSTLTVQKLFRRRFLLDNGLRFAEGRVRLEDHMFMLRAYLATERVSVVHDYTCYHWIRNQGFGNISFAPKEPADFLGSVERLFDIIDDHVEPGAFRDRLIAHWYRSKLLGLFQGRKFLRQDHGRIAEMQEVAADLVRRRVPASAARRVNAITRLRAAALLHGDPGMLRAVAEFESDIAHRTRITGFRWTGPELGVDVESTVVRSSTGRPLEFLREGDRTYWDLPADLLAVPEIKAAAEVGRELPRISLRAFATRSGDPAVLRLPLEPQVHEDPSGDGRFHVRLTGTVRVDTARANHGRPFTGTWCFHTRIDVGGAAHNDPLAEHTPEAEAVRAPAFVHSDLGSRFLNPYWNNDGRLALSDKGSWRPLRRALRTGVPATVTRTPGGLRLEIPLAVQPADTAVPLTLRCVREGRDPITVVGRVAAPERRAEPPRAHGTELPMAVLTATVPTPPARLGTWRVEVGDAGRVTELGPVLAWGPWGWRLSSGPGLRSLARGARRHARGLLGGARARLRGGTRSAGGTSGAAAGAVPPPRPRTEGPAPAADTAPAPVASHER</sequence>
<dbReference type="AlphaFoldDB" id="A0A853BNE8"/>
<dbReference type="Pfam" id="PF00535">
    <property type="entry name" value="Glycos_transf_2"/>
    <property type="match status" value="1"/>
</dbReference>
<dbReference type="GO" id="GO:0016758">
    <property type="term" value="F:hexosyltransferase activity"/>
    <property type="evidence" value="ECO:0007669"/>
    <property type="project" value="UniProtKB-ARBA"/>
</dbReference>
<feature type="domain" description="Glycosyltransferase 2-like" evidence="2">
    <location>
        <begin position="6"/>
        <end position="136"/>
    </location>
</feature>
<dbReference type="InterPro" id="IPR001173">
    <property type="entry name" value="Glyco_trans_2-like"/>
</dbReference>
<evidence type="ECO:0000259" key="2">
    <source>
        <dbReference type="Pfam" id="PF00535"/>
    </source>
</evidence>
<reference evidence="4 5" key="1">
    <citation type="submission" date="2020-07" db="EMBL/GenBank/DDBJ databases">
        <title>Sequencing the genomes of 1000 actinobacteria strains.</title>
        <authorList>
            <person name="Klenk H.-P."/>
        </authorList>
    </citation>
    <scope>NUCLEOTIDE SEQUENCE [LARGE SCALE GENOMIC DNA]</scope>
    <source>
        <strain evidence="4 5">DSM 45927</strain>
    </source>
</reference>
<keyword evidence="4" id="KW-0808">Transferase</keyword>
<evidence type="ECO:0000313" key="4">
    <source>
        <dbReference type="EMBL" id="NYI96041.1"/>
    </source>
</evidence>
<proteinExistence type="predicted"/>
<feature type="compositionally biased region" description="Low complexity" evidence="1">
    <location>
        <begin position="655"/>
        <end position="664"/>
    </location>
</feature>
<feature type="domain" description="TarS/TarP linker" evidence="3">
    <location>
        <begin position="221"/>
        <end position="320"/>
    </location>
</feature>
<dbReference type="Proteomes" id="UP000575985">
    <property type="component" value="Unassembled WGS sequence"/>
</dbReference>
<dbReference type="Gene3D" id="3.90.550.10">
    <property type="entry name" value="Spore Coat Polysaccharide Biosynthesis Protein SpsA, Chain A"/>
    <property type="match status" value="1"/>
</dbReference>
<feature type="compositionally biased region" description="Low complexity" evidence="1">
    <location>
        <begin position="686"/>
        <end position="704"/>
    </location>
</feature>
<comment type="caution">
    <text evidence="4">The sequence shown here is derived from an EMBL/GenBank/DDBJ whole genome shotgun (WGS) entry which is preliminary data.</text>
</comment>
<organism evidence="4 5">
    <name type="scientific">Streptomonospora nanhaiensis</name>
    <dbReference type="NCBI Taxonomy" id="1323731"/>
    <lineage>
        <taxon>Bacteria</taxon>
        <taxon>Bacillati</taxon>
        <taxon>Actinomycetota</taxon>
        <taxon>Actinomycetes</taxon>
        <taxon>Streptosporangiales</taxon>
        <taxon>Nocardiopsidaceae</taxon>
        <taxon>Streptomonospora</taxon>
    </lineage>
</organism>
<dbReference type="SUPFAM" id="SSF53448">
    <property type="entry name" value="Nucleotide-diphospho-sugar transferases"/>
    <property type="match status" value="1"/>
</dbReference>
<keyword evidence="5" id="KW-1185">Reference proteome</keyword>
<dbReference type="InterPro" id="IPR054028">
    <property type="entry name" value="TarS/TarP_linker"/>
</dbReference>
<dbReference type="PANTHER" id="PTHR22916">
    <property type="entry name" value="GLYCOSYLTRANSFERASE"/>
    <property type="match status" value="1"/>
</dbReference>
<dbReference type="PANTHER" id="PTHR22916:SF3">
    <property type="entry name" value="UDP-GLCNAC:BETAGAL BETA-1,3-N-ACETYLGLUCOSAMINYLTRANSFERASE-LIKE PROTEIN 1"/>
    <property type="match status" value="1"/>
</dbReference>
<protein>
    <submittedName>
        <fullName evidence="4">Glycosyltransferase involved in cell wall biosynthesis</fullName>
    </submittedName>
</protein>
<dbReference type="InterPro" id="IPR029044">
    <property type="entry name" value="Nucleotide-diphossugar_trans"/>
</dbReference>
<dbReference type="EMBL" id="JACCFO010000001">
    <property type="protein sequence ID" value="NYI96041.1"/>
    <property type="molecule type" value="Genomic_DNA"/>
</dbReference>
<evidence type="ECO:0000256" key="1">
    <source>
        <dbReference type="SAM" id="MobiDB-lite"/>
    </source>
</evidence>
<accession>A0A853BNE8</accession>
<feature type="region of interest" description="Disordered" evidence="1">
    <location>
        <begin position="654"/>
        <end position="704"/>
    </location>
</feature>
<evidence type="ECO:0000313" key="5">
    <source>
        <dbReference type="Proteomes" id="UP000575985"/>
    </source>
</evidence>